<dbReference type="AlphaFoldDB" id="A0A8T4J3D1"/>
<dbReference type="Proteomes" id="UP000675554">
    <property type="component" value="Unassembled WGS sequence"/>
</dbReference>
<protein>
    <submittedName>
        <fullName evidence="2">AMP-dependent synthetase</fullName>
    </submittedName>
</protein>
<organism evidence="2 3">
    <name type="scientific">Streptomyces daliensis</name>
    <dbReference type="NCBI Taxonomy" id="299421"/>
    <lineage>
        <taxon>Bacteria</taxon>
        <taxon>Bacillati</taxon>
        <taxon>Actinomycetota</taxon>
        <taxon>Actinomycetes</taxon>
        <taxon>Kitasatosporales</taxon>
        <taxon>Streptomycetaceae</taxon>
        <taxon>Streptomyces</taxon>
    </lineage>
</organism>
<keyword evidence="3" id="KW-1185">Reference proteome</keyword>
<reference evidence="2" key="1">
    <citation type="submission" date="2021-04" db="EMBL/GenBank/DDBJ databases">
        <title>Sequencing of actinobacteria type strains.</title>
        <authorList>
            <person name="Nguyen G.-S."/>
            <person name="Wentzel A."/>
        </authorList>
    </citation>
    <scope>NUCLEOTIDE SEQUENCE</scope>
    <source>
        <strain evidence="2">DSM 42095</strain>
    </source>
</reference>
<dbReference type="EMBL" id="JAGSMN010002248">
    <property type="protein sequence ID" value="MBR7679086.1"/>
    <property type="molecule type" value="Genomic_DNA"/>
</dbReference>
<proteinExistence type="predicted"/>
<dbReference type="InterPro" id="IPR025110">
    <property type="entry name" value="AMP-bd_C"/>
</dbReference>
<evidence type="ECO:0000313" key="2">
    <source>
        <dbReference type="EMBL" id="MBR7679086.1"/>
    </source>
</evidence>
<accession>A0A8T4J3D1</accession>
<dbReference type="SUPFAM" id="SSF56801">
    <property type="entry name" value="Acetyl-CoA synthetase-like"/>
    <property type="match status" value="1"/>
</dbReference>
<dbReference type="Gene3D" id="3.30.300.30">
    <property type="match status" value="1"/>
</dbReference>
<evidence type="ECO:0000313" key="3">
    <source>
        <dbReference type="Proteomes" id="UP000675554"/>
    </source>
</evidence>
<name>A0A8T4J3D1_9ACTN</name>
<feature type="domain" description="AMP-binding enzyme C-terminal" evidence="1">
    <location>
        <begin position="1"/>
        <end position="55"/>
    </location>
</feature>
<gene>
    <name evidence="2" type="ORF">KDA82_40380</name>
</gene>
<dbReference type="Pfam" id="PF13193">
    <property type="entry name" value="AMP-binding_C"/>
    <property type="match status" value="1"/>
</dbReference>
<dbReference type="InterPro" id="IPR045851">
    <property type="entry name" value="AMP-bd_C_sf"/>
</dbReference>
<sequence length="74" mass="8349">DEKWGEAVKAVVVTQPGATVTADELTGFCAERLDRLKKPRSVDFVAELPHNRNGKLDRKAVREPYWADTARRVN</sequence>
<comment type="caution">
    <text evidence="2">The sequence shown here is derived from an EMBL/GenBank/DDBJ whole genome shotgun (WGS) entry which is preliminary data.</text>
</comment>
<evidence type="ECO:0000259" key="1">
    <source>
        <dbReference type="Pfam" id="PF13193"/>
    </source>
</evidence>
<feature type="non-terminal residue" evidence="2">
    <location>
        <position position="1"/>
    </location>
</feature>